<reference evidence="2" key="1">
    <citation type="journal article" date="2019" name="Plant Biotechnol. J.">
        <title>Genome sequencing of the Australian wild diploid species Gossypium australe highlights disease resistance and delayed gland morphogenesis.</title>
        <authorList>
            <person name="Cai Y."/>
            <person name="Cai X."/>
            <person name="Wang Q."/>
            <person name="Wang P."/>
            <person name="Zhang Y."/>
            <person name="Cai C."/>
            <person name="Xu Y."/>
            <person name="Wang K."/>
            <person name="Zhou Z."/>
            <person name="Wang C."/>
            <person name="Geng S."/>
            <person name="Li B."/>
            <person name="Dong Q."/>
            <person name="Hou Y."/>
            <person name="Wang H."/>
            <person name="Ai P."/>
            <person name="Liu Z."/>
            <person name="Yi F."/>
            <person name="Sun M."/>
            <person name="An G."/>
            <person name="Cheng J."/>
            <person name="Zhang Y."/>
            <person name="Shi Q."/>
            <person name="Xie Y."/>
            <person name="Shi X."/>
            <person name="Chang Y."/>
            <person name="Huang F."/>
            <person name="Chen Y."/>
            <person name="Hong S."/>
            <person name="Mi L."/>
            <person name="Sun Q."/>
            <person name="Zhang L."/>
            <person name="Zhou B."/>
            <person name="Peng R."/>
            <person name="Zhang X."/>
            <person name="Liu F."/>
        </authorList>
    </citation>
    <scope>NUCLEOTIDE SEQUENCE [LARGE SCALE GENOMIC DNA]</scope>
    <source>
        <strain evidence="2">cv. PA1801</strain>
    </source>
</reference>
<organism evidence="1 2">
    <name type="scientific">Gossypium australe</name>
    <dbReference type="NCBI Taxonomy" id="47621"/>
    <lineage>
        <taxon>Eukaryota</taxon>
        <taxon>Viridiplantae</taxon>
        <taxon>Streptophyta</taxon>
        <taxon>Embryophyta</taxon>
        <taxon>Tracheophyta</taxon>
        <taxon>Spermatophyta</taxon>
        <taxon>Magnoliopsida</taxon>
        <taxon>eudicotyledons</taxon>
        <taxon>Gunneridae</taxon>
        <taxon>Pentapetalae</taxon>
        <taxon>rosids</taxon>
        <taxon>malvids</taxon>
        <taxon>Malvales</taxon>
        <taxon>Malvaceae</taxon>
        <taxon>Malvoideae</taxon>
        <taxon>Gossypium</taxon>
    </lineage>
</organism>
<dbReference type="AlphaFoldDB" id="A0A5B6W1E4"/>
<dbReference type="EMBL" id="SMMG02000005">
    <property type="protein sequence ID" value="KAA3475699.1"/>
    <property type="molecule type" value="Genomic_DNA"/>
</dbReference>
<evidence type="ECO:0000313" key="2">
    <source>
        <dbReference type="Proteomes" id="UP000325315"/>
    </source>
</evidence>
<dbReference type="Proteomes" id="UP000325315">
    <property type="component" value="Unassembled WGS sequence"/>
</dbReference>
<name>A0A5B6W1E4_9ROSI</name>
<accession>A0A5B6W1E4</accession>
<comment type="caution">
    <text evidence="1">The sequence shown here is derived from an EMBL/GenBank/DDBJ whole genome shotgun (WGS) entry which is preliminary data.</text>
</comment>
<keyword evidence="2" id="KW-1185">Reference proteome</keyword>
<evidence type="ECO:0000313" key="1">
    <source>
        <dbReference type="EMBL" id="KAA3475699.1"/>
    </source>
</evidence>
<protein>
    <submittedName>
        <fullName evidence="1">Uncharacterized protein</fullName>
    </submittedName>
</protein>
<gene>
    <name evidence="1" type="ORF">EPI10_025849</name>
</gene>
<proteinExistence type="predicted"/>
<sequence>MKVLQTNLKMTTNAAFHLQLLNTSFPTTMIHLRNHDKTSPCHGTFPSLSYWWNKSYKTCQFY</sequence>